<name>A0A832J3W5_9GAMM</name>
<dbReference type="UniPathway" id="UPA00053">
    <property type="reaction ID" value="UER00088"/>
</dbReference>
<evidence type="ECO:0000256" key="10">
    <source>
        <dbReference type="ARBA" id="ARBA00048567"/>
    </source>
</evidence>
<feature type="binding site" evidence="11">
    <location>
        <position position="143"/>
    </location>
    <ligand>
        <name>substrate</name>
    </ligand>
</feature>
<keyword evidence="11" id="KW-0479">Metal-binding</keyword>
<dbReference type="GO" id="GO:0009073">
    <property type="term" value="P:aromatic amino acid family biosynthetic process"/>
    <property type="evidence" value="ECO:0007669"/>
    <property type="project" value="UniProtKB-KW"/>
</dbReference>
<accession>A0A832J3W5</accession>
<evidence type="ECO:0000256" key="2">
    <source>
        <dbReference type="ARBA" id="ARBA00006997"/>
    </source>
</evidence>
<dbReference type="NCBIfam" id="NF003456">
    <property type="entry name" value="PRK05057.1"/>
    <property type="match status" value="1"/>
</dbReference>
<evidence type="ECO:0000256" key="4">
    <source>
        <dbReference type="ARBA" id="ARBA00022605"/>
    </source>
</evidence>
<dbReference type="Gene3D" id="3.40.50.300">
    <property type="entry name" value="P-loop containing nucleotide triphosphate hydrolases"/>
    <property type="match status" value="1"/>
</dbReference>
<dbReference type="GO" id="GO:0004765">
    <property type="term" value="F:shikimate kinase activity"/>
    <property type="evidence" value="ECO:0007669"/>
    <property type="project" value="UniProtKB-UniRule"/>
</dbReference>
<organism evidence="12">
    <name type="scientific">Candidatus Tenderia electrophaga</name>
    <dbReference type="NCBI Taxonomy" id="1748243"/>
    <lineage>
        <taxon>Bacteria</taxon>
        <taxon>Pseudomonadati</taxon>
        <taxon>Pseudomonadota</taxon>
        <taxon>Gammaproteobacteria</taxon>
        <taxon>Candidatus Tenderiales</taxon>
        <taxon>Candidatus Tenderiaceae</taxon>
        <taxon>Candidatus Tenderia</taxon>
    </lineage>
</organism>
<protein>
    <recommendedName>
        <fullName evidence="3 11">Shikimate kinase</fullName>
        <shortName evidence="11">SK</shortName>
        <ecNumber evidence="3 11">2.7.1.71</ecNumber>
    </recommendedName>
</protein>
<keyword evidence="8 11" id="KW-0067">ATP-binding</keyword>
<keyword evidence="5 11" id="KW-0808">Transferase</keyword>
<keyword evidence="7 11" id="KW-0418">Kinase</keyword>
<evidence type="ECO:0000313" key="12">
    <source>
        <dbReference type="EMBL" id="HHJ80574.1"/>
    </source>
</evidence>
<keyword evidence="4 11" id="KW-0028">Amino-acid biosynthesis</keyword>
<dbReference type="CDD" id="cd00464">
    <property type="entry name" value="SK"/>
    <property type="match status" value="1"/>
</dbReference>
<dbReference type="InterPro" id="IPR023000">
    <property type="entry name" value="Shikimate_kinase_CS"/>
</dbReference>
<feature type="binding site" evidence="11">
    <location>
        <begin position="18"/>
        <end position="23"/>
    </location>
    <ligand>
        <name>ATP</name>
        <dbReference type="ChEBI" id="CHEBI:30616"/>
    </ligand>
</feature>
<dbReference type="HAMAP" id="MF_00109">
    <property type="entry name" value="Shikimate_kinase"/>
    <property type="match status" value="1"/>
</dbReference>
<evidence type="ECO:0000256" key="6">
    <source>
        <dbReference type="ARBA" id="ARBA00022741"/>
    </source>
</evidence>
<dbReference type="PROSITE" id="PS01128">
    <property type="entry name" value="SHIKIMATE_KINASE"/>
    <property type="match status" value="1"/>
</dbReference>
<evidence type="ECO:0000256" key="7">
    <source>
        <dbReference type="ARBA" id="ARBA00022777"/>
    </source>
</evidence>
<dbReference type="InterPro" id="IPR031322">
    <property type="entry name" value="Shikimate/glucono_kinase"/>
</dbReference>
<gene>
    <name evidence="11 12" type="primary">aroK</name>
    <name evidence="12" type="ORF">ENJ65_02960</name>
</gene>
<dbReference type="InterPro" id="IPR000623">
    <property type="entry name" value="Shikimate_kinase/TSH1"/>
</dbReference>
<keyword evidence="11" id="KW-0460">Magnesium</keyword>
<evidence type="ECO:0000256" key="8">
    <source>
        <dbReference type="ARBA" id="ARBA00022840"/>
    </source>
</evidence>
<feature type="binding site" evidence="11">
    <location>
        <position position="40"/>
    </location>
    <ligand>
        <name>substrate</name>
    </ligand>
</feature>
<dbReference type="GO" id="GO:0009423">
    <property type="term" value="P:chorismate biosynthetic process"/>
    <property type="evidence" value="ECO:0007669"/>
    <property type="project" value="UniProtKB-UniRule"/>
</dbReference>
<proteinExistence type="inferred from homology"/>
<comment type="caution">
    <text evidence="11">Lacks conserved residue(s) required for the propagation of feature annotation.</text>
</comment>
<evidence type="ECO:0000256" key="5">
    <source>
        <dbReference type="ARBA" id="ARBA00022679"/>
    </source>
</evidence>
<comment type="pathway">
    <text evidence="1 11">Metabolic intermediate biosynthesis; chorismate biosynthesis; chorismate from D-erythrose 4-phosphate and phosphoenolpyruvate: step 5/7.</text>
</comment>
<dbReference type="AlphaFoldDB" id="A0A832J3W5"/>
<dbReference type="Pfam" id="PF01202">
    <property type="entry name" value="SKI"/>
    <property type="match status" value="1"/>
</dbReference>
<evidence type="ECO:0000256" key="3">
    <source>
        <dbReference type="ARBA" id="ARBA00012154"/>
    </source>
</evidence>
<evidence type="ECO:0000256" key="11">
    <source>
        <dbReference type="HAMAP-Rule" id="MF_00109"/>
    </source>
</evidence>
<comment type="subcellular location">
    <subcellularLocation>
        <location evidence="11">Cytoplasm</location>
    </subcellularLocation>
</comment>
<comment type="similarity">
    <text evidence="2 11">Belongs to the shikimate kinase family.</text>
</comment>
<feature type="binding site" evidence="11">
    <location>
        <position position="64"/>
    </location>
    <ligand>
        <name>substrate</name>
    </ligand>
</feature>
<evidence type="ECO:0000256" key="9">
    <source>
        <dbReference type="ARBA" id="ARBA00023141"/>
    </source>
</evidence>
<comment type="subunit">
    <text evidence="11">Monomer.</text>
</comment>
<comment type="caution">
    <text evidence="12">The sequence shown here is derived from an EMBL/GenBank/DDBJ whole genome shotgun (WGS) entry which is preliminary data.</text>
</comment>
<dbReference type="EMBL" id="DRNF01000186">
    <property type="protein sequence ID" value="HHJ80574.1"/>
    <property type="molecule type" value="Genomic_DNA"/>
</dbReference>
<dbReference type="Proteomes" id="UP000885832">
    <property type="component" value="Unassembled WGS sequence"/>
</dbReference>
<dbReference type="EC" id="2.7.1.71" evidence="3 11"/>
<dbReference type="InterPro" id="IPR027417">
    <property type="entry name" value="P-loop_NTPase"/>
</dbReference>
<keyword evidence="9 11" id="KW-0057">Aromatic amino acid biosynthesis</keyword>
<comment type="cofactor">
    <cofactor evidence="11">
        <name>Mg(2+)</name>
        <dbReference type="ChEBI" id="CHEBI:18420"/>
    </cofactor>
    <text evidence="11">Binds 1 Mg(2+) ion per subunit.</text>
</comment>
<feature type="binding site" evidence="11">
    <location>
        <position position="124"/>
    </location>
    <ligand>
        <name>ATP</name>
        <dbReference type="ChEBI" id="CHEBI:30616"/>
    </ligand>
</feature>
<feature type="binding site" evidence="11">
    <location>
        <position position="22"/>
    </location>
    <ligand>
        <name>Mg(2+)</name>
        <dbReference type="ChEBI" id="CHEBI:18420"/>
    </ligand>
</feature>
<dbReference type="GO" id="GO:0000287">
    <property type="term" value="F:magnesium ion binding"/>
    <property type="evidence" value="ECO:0007669"/>
    <property type="project" value="UniProtKB-UniRule"/>
</dbReference>
<dbReference type="GO" id="GO:0005524">
    <property type="term" value="F:ATP binding"/>
    <property type="evidence" value="ECO:0007669"/>
    <property type="project" value="UniProtKB-UniRule"/>
</dbReference>
<dbReference type="GO" id="GO:0005829">
    <property type="term" value="C:cytosol"/>
    <property type="evidence" value="ECO:0007669"/>
    <property type="project" value="TreeGrafter"/>
</dbReference>
<keyword evidence="6 11" id="KW-0547">Nucleotide-binding</keyword>
<dbReference type="SUPFAM" id="SSF52540">
    <property type="entry name" value="P-loop containing nucleoside triphosphate hydrolases"/>
    <property type="match status" value="1"/>
</dbReference>
<reference evidence="12" key="1">
    <citation type="journal article" date="2020" name="mSystems">
        <title>Genome- and Community-Level Interaction Insights into Carbon Utilization and Element Cycling Functions of Hydrothermarchaeota in Hydrothermal Sediment.</title>
        <authorList>
            <person name="Zhou Z."/>
            <person name="Liu Y."/>
            <person name="Xu W."/>
            <person name="Pan J."/>
            <person name="Luo Z.H."/>
            <person name="Li M."/>
        </authorList>
    </citation>
    <scope>NUCLEOTIDE SEQUENCE [LARGE SCALE GENOMIC DNA]</scope>
    <source>
        <strain evidence="12">HyVt-505</strain>
    </source>
</reference>
<dbReference type="PANTHER" id="PTHR21087">
    <property type="entry name" value="SHIKIMATE KINASE"/>
    <property type="match status" value="1"/>
</dbReference>
<dbReference type="PRINTS" id="PR01100">
    <property type="entry name" value="SHIKIMTKNASE"/>
</dbReference>
<comment type="catalytic activity">
    <reaction evidence="10 11">
        <text>shikimate + ATP = 3-phosphoshikimate + ADP + H(+)</text>
        <dbReference type="Rhea" id="RHEA:13121"/>
        <dbReference type="ChEBI" id="CHEBI:15378"/>
        <dbReference type="ChEBI" id="CHEBI:30616"/>
        <dbReference type="ChEBI" id="CHEBI:36208"/>
        <dbReference type="ChEBI" id="CHEBI:145989"/>
        <dbReference type="ChEBI" id="CHEBI:456216"/>
        <dbReference type="EC" id="2.7.1.71"/>
    </reaction>
</comment>
<dbReference type="PANTHER" id="PTHR21087:SF16">
    <property type="entry name" value="SHIKIMATE KINASE 1, CHLOROPLASTIC"/>
    <property type="match status" value="1"/>
</dbReference>
<comment type="function">
    <text evidence="11">Catalyzes the specific phosphorylation of the 3-hydroxyl group of shikimic acid using ATP as a cosubstrate.</text>
</comment>
<evidence type="ECO:0000256" key="1">
    <source>
        <dbReference type="ARBA" id="ARBA00004842"/>
    </source>
</evidence>
<keyword evidence="11" id="KW-0963">Cytoplasm</keyword>
<dbReference type="GO" id="GO:0008652">
    <property type="term" value="P:amino acid biosynthetic process"/>
    <property type="evidence" value="ECO:0007669"/>
    <property type="project" value="UniProtKB-KW"/>
</dbReference>
<feature type="binding site" evidence="11">
    <location>
        <position position="86"/>
    </location>
    <ligand>
        <name>substrate</name>
    </ligand>
</feature>
<sequence length="186" mass="20848">MTHVSTKPKNIFIVGPMGAGKTTIGKQLAKLLGWGFIDSDHEIVARTGVKIPVIFDVEGESGFRKREKTVIDELTQRHSLVLATGGGAVLDADNRNLLRQRGVVVYLSATPEQLYKRTARDRNRPLLQTDDPLERIRQLLAQRDPLYRDVADIIMETGDESVRSVVRALAEHLRRQGIIEIDKKNS</sequence>